<dbReference type="GO" id="GO:0032259">
    <property type="term" value="P:methylation"/>
    <property type="evidence" value="ECO:0007669"/>
    <property type="project" value="UniProtKB-KW"/>
</dbReference>
<dbReference type="RefSeq" id="WP_013054288.1">
    <property type="nucleotide sequence ID" value="NC_014014.1"/>
</dbReference>
<dbReference type="PRINTS" id="PR00508">
    <property type="entry name" value="S21N4MTFRASE"/>
</dbReference>
<evidence type="ECO:0000259" key="4">
    <source>
        <dbReference type="Pfam" id="PF01555"/>
    </source>
</evidence>
<dbReference type="Proteomes" id="UP000001845">
    <property type="component" value="Chromosome"/>
</dbReference>
<evidence type="ECO:0000256" key="1">
    <source>
        <dbReference type="ARBA" id="ARBA00022603"/>
    </source>
</evidence>
<protein>
    <recommendedName>
        <fullName evidence="3">Methyltransferase</fullName>
        <ecNumber evidence="3">2.1.1.-</ecNumber>
    </recommendedName>
</protein>
<keyword evidence="1 5" id="KW-0489">Methyltransferase</keyword>
<organism evidence="5 6">
    <name type="scientific">Mycoplasma crocodyli (strain ATCC 51981 / MP145)</name>
    <dbReference type="NCBI Taxonomy" id="512564"/>
    <lineage>
        <taxon>Bacteria</taxon>
        <taxon>Bacillati</taxon>
        <taxon>Mycoplasmatota</taxon>
        <taxon>Mollicutes</taxon>
        <taxon>Mycoplasmataceae</taxon>
        <taxon>Mycoplasma</taxon>
    </lineage>
</organism>
<comment type="similarity">
    <text evidence="3">Belongs to the N(4)/N(6)-methyltransferase family.</text>
</comment>
<dbReference type="GO" id="GO:0005737">
    <property type="term" value="C:cytoplasm"/>
    <property type="evidence" value="ECO:0007669"/>
    <property type="project" value="TreeGrafter"/>
</dbReference>
<evidence type="ECO:0000256" key="3">
    <source>
        <dbReference type="RuleBase" id="RU362026"/>
    </source>
</evidence>
<reference evidence="6" key="1">
    <citation type="submission" date="2010-03" db="EMBL/GenBank/DDBJ databases">
        <title>The complete genome of Mycoplasma crocodyli MP145.</title>
        <authorList>
            <person name="Glass J.I."/>
            <person name="Durkin A.S."/>
            <person name="Hostetler J."/>
            <person name="Jackson J."/>
            <person name="Johnson J."/>
            <person name="May M.A."/>
            <person name="Paralanov V."/>
            <person name="Radune D."/>
            <person name="Szczypinski B."/>
            <person name="Brown D.R."/>
        </authorList>
    </citation>
    <scope>NUCLEOTIDE SEQUENCE [LARGE SCALE GENOMIC DNA]</scope>
    <source>
        <strain evidence="6">ATCC 51981 / MP145</strain>
    </source>
</reference>
<dbReference type="GO" id="GO:0008170">
    <property type="term" value="F:N-methyltransferase activity"/>
    <property type="evidence" value="ECO:0007669"/>
    <property type="project" value="InterPro"/>
</dbReference>
<reference key="2">
    <citation type="submission" date="2010-03" db="EMBL/GenBank/DDBJ databases">
        <authorList>
            <person name="Ma Z."/>
            <person name="Wang X."/>
            <person name="Liu H."/>
        </authorList>
    </citation>
    <scope>NUCLEOTIDE SEQUENCE</scope>
    <source>
        <strain>MP145</strain>
    </source>
</reference>
<keyword evidence="2 5" id="KW-0808">Transferase</keyword>
<dbReference type="InterPro" id="IPR001091">
    <property type="entry name" value="RM_Methyltransferase"/>
</dbReference>
<dbReference type="Pfam" id="PF01555">
    <property type="entry name" value="N6_N4_Mtase"/>
    <property type="match status" value="1"/>
</dbReference>
<dbReference type="REBASE" id="25123">
    <property type="entry name" value="M.McrMPORF631P"/>
</dbReference>
<dbReference type="GO" id="GO:0009007">
    <property type="term" value="F:site-specific DNA-methyltransferase (adenine-specific) activity"/>
    <property type="evidence" value="ECO:0007669"/>
    <property type="project" value="TreeGrafter"/>
</dbReference>
<dbReference type="STRING" id="512564.MCRO_0631"/>
<name>D5E646_MYCCM</name>
<dbReference type="Gene3D" id="3.40.50.150">
    <property type="entry name" value="Vaccinia Virus protein VP39"/>
    <property type="match status" value="1"/>
</dbReference>
<dbReference type="eggNOG" id="COG0863">
    <property type="taxonomic scope" value="Bacteria"/>
</dbReference>
<proteinExistence type="inferred from homology"/>
<reference evidence="5 6" key="3">
    <citation type="journal article" date="2011" name="J. Bacteriol.">
        <title>Genome sequences of Mycoplasma alligatoris A21JP2T and Mycoplasma crocodyli MP145T.</title>
        <authorList>
            <person name="Brown D.R."/>
            <person name="Farmerie W.G."/>
            <person name="May M."/>
            <person name="Benders G.A."/>
            <person name="Durkin A.S."/>
            <person name="Hlavinka K."/>
            <person name="Hostetler J."/>
            <person name="Jackson J."/>
            <person name="Johnson J."/>
            <person name="Miller R.H."/>
            <person name="Paralanov V."/>
            <person name="Radune D."/>
            <person name="Szczypinski B."/>
            <person name="Glass J.I."/>
        </authorList>
    </citation>
    <scope>NUCLEOTIDE SEQUENCE [LARGE SCALE GENOMIC DNA]</scope>
    <source>
        <strain evidence="6">ATCC 51981 / MP145</strain>
    </source>
</reference>
<accession>D5E646</accession>
<dbReference type="SUPFAM" id="SSF53335">
    <property type="entry name" value="S-adenosyl-L-methionine-dependent methyltransferases"/>
    <property type="match status" value="1"/>
</dbReference>
<dbReference type="InterPro" id="IPR002941">
    <property type="entry name" value="DNA_methylase_N4/N6"/>
</dbReference>
<sequence>MINNYNIKLQDYKIFLDEIDEKSVDFICIDPPYGKINGMQLSGQKTKIDWDVNIDWKDLFNRFTRVLKPGGTIAVFGQNPTYSMMIIDNIKYYKYELIWVKNNAAQGFHADKMPLTFTENIAIFIVGENSKNKRTFNNIAQKEEIDKNKHFTRWYAQSLYDFINIKRRKIHEILGHRKSEFFFCYTGKQFGLLSEAIYNELIEKFAIDKWEFFIPYTQLKEKWVNEKSATQYIKLDSFNYSKTLPNYIFEQKEIVYLHPTQKPVKLMERLIKMYSNEGNVILDCFMGSGSTGVAALNLNRKFLGCELDEQHFQTSKNRIENIK</sequence>
<dbReference type="InterPro" id="IPR029063">
    <property type="entry name" value="SAM-dependent_MTases_sf"/>
</dbReference>
<dbReference type="HOGENOM" id="CLU_024927_5_1_14"/>
<feature type="domain" description="DNA methylase N-4/N-6" evidence="4">
    <location>
        <begin position="24"/>
        <end position="316"/>
    </location>
</feature>
<dbReference type="GO" id="GO:0003677">
    <property type="term" value="F:DNA binding"/>
    <property type="evidence" value="ECO:0007669"/>
    <property type="project" value="InterPro"/>
</dbReference>
<dbReference type="EC" id="2.1.1.-" evidence="3"/>
<keyword evidence="6" id="KW-1185">Reference proteome</keyword>
<evidence type="ECO:0000313" key="6">
    <source>
        <dbReference type="Proteomes" id="UP000001845"/>
    </source>
</evidence>
<gene>
    <name evidence="5" type="ordered locus">MCRO_0631</name>
</gene>
<dbReference type="EMBL" id="CP001991">
    <property type="protein sequence ID" value="ADE19511.1"/>
    <property type="molecule type" value="Genomic_DNA"/>
</dbReference>
<evidence type="ECO:0000256" key="2">
    <source>
        <dbReference type="ARBA" id="ARBA00022679"/>
    </source>
</evidence>
<dbReference type="PANTHER" id="PTHR13370">
    <property type="entry name" value="RNA METHYLASE-RELATED"/>
    <property type="match status" value="1"/>
</dbReference>
<evidence type="ECO:0000313" key="5">
    <source>
        <dbReference type="EMBL" id="ADE19511.1"/>
    </source>
</evidence>
<dbReference type="KEGG" id="mcd:MCRO_0631"/>
<dbReference type="PANTHER" id="PTHR13370:SF3">
    <property type="entry name" value="TRNA (GUANINE(10)-N2)-METHYLTRANSFERASE HOMOLOG"/>
    <property type="match status" value="1"/>
</dbReference>
<dbReference type="AlphaFoldDB" id="D5E646"/>